<keyword evidence="2" id="KW-1185">Reference proteome</keyword>
<evidence type="ECO:0000313" key="1">
    <source>
        <dbReference type="EMBL" id="SHK16083.1"/>
    </source>
</evidence>
<dbReference type="InterPro" id="IPR025255">
    <property type="entry name" value="DUF4202"/>
</dbReference>
<sequence length="189" mass="20977">MTGSDRLARALSAIDAANAADPGQEDGRPAALLYGERMSAELARLFPDAGEVLQIAARGQHIERWLLPRSAYPEGREGYHAWRREQARRHADRVAAIMAGAGYDAAERDRAGVLLRKEGIKRDPEVQALEDVICFTFLKWYFAPFSGTQSPEALQKIVERTARKMSEEGRQRVLREFDLPPALAVAFGG</sequence>
<gene>
    <name evidence="1" type="ORF">SAMN05444142_103471</name>
</gene>
<proteinExistence type="predicted"/>
<dbReference type="Pfam" id="PF13875">
    <property type="entry name" value="DUF4202"/>
    <property type="match status" value="1"/>
</dbReference>
<reference evidence="1 2" key="1">
    <citation type="submission" date="2016-11" db="EMBL/GenBank/DDBJ databases">
        <authorList>
            <person name="Varghese N."/>
            <person name="Submissions S."/>
        </authorList>
    </citation>
    <scope>NUCLEOTIDE SEQUENCE [LARGE SCALE GENOMIC DNA]</scope>
    <source>
        <strain evidence="1 2">DSM 29620</strain>
    </source>
</reference>
<dbReference type="Proteomes" id="UP000324252">
    <property type="component" value="Unassembled WGS sequence"/>
</dbReference>
<dbReference type="EMBL" id="FQZZ01000003">
    <property type="protein sequence ID" value="SHK16083.1"/>
    <property type="molecule type" value="Genomic_DNA"/>
</dbReference>
<dbReference type="RefSeq" id="WP_149788680.1">
    <property type="nucleotide sequence ID" value="NZ_FNIO01000005.1"/>
</dbReference>
<dbReference type="PANTHER" id="PTHR41729">
    <property type="entry name" value="GLUTAMYL-TRNA SYNTHETASE"/>
    <property type="match status" value="1"/>
</dbReference>
<dbReference type="AlphaFoldDB" id="A0A1H0IZ18"/>
<evidence type="ECO:0008006" key="3">
    <source>
        <dbReference type="Google" id="ProtNLM"/>
    </source>
</evidence>
<name>A0A1H0IZ18_9RHOB</name>
<dbReference type="PANTHER" id="PTHR41729:SF1">
    <property type="entry name" value="GLUTAMYL-TRNA SYNTHETASE"/>
    <property type="match status" value="1"/>
</dbReference>
<protein>
    <recommendedName>
        <fullName evidence="3">DUF4202 domain-containing protein</fullName>
    </recommendedName>
</protein>
<organism evidence="1 2">
    <name type="scientific">Lutimaribacter pacificus</name>
    <dbReference type="NCBI Taxonomy" id="391948"/>
    <lineage>
        <taxon>Bacteria</taxon>
        <taxon>Pseudomonadati</taxon>
        <taxon>Pseudomonadota</taxon>
        <taxon>Alphaproteobacteria</taxon>
        <taxon>Rhodobacterales</taxon>
        <taxon>Roseobacteraceae</taxon>
        <taxon>Lutimaribacter</taxon>
    </lineage>
</organism>
<dbReference type="OrthoDB" id="9799165at2"/>
<accession>A0A1H0IZ18</accession>
<evidence type="ECO:0000313" key="2">
    <source>
        <dbReference type="Proteomes" id="UP000324252"/>
    </source>
</evidence>